<organism evidence="1 2">
    <name type="scientific">Cyclocybe aegerita</name>
    <name type="common">Black poplar mushroom</name>
    <name type="synonym">Agrocybe aegerita</name>
    <dbReference type="NCBI Taxonomy" id="1973307"/>
    <lineage>
        <taxon>Eukaryota</taxon>
        <taxon>Fungi</taxon>
        <taxon>Dikarya</taxon>
        <taxon>Basidiomycota</taxon>
        <taxon>Agaricomycotina</taxon>
        <taxon>Agaricomycetes</taxon>
        <taxon>Agaricomycetidae</taxon>
        <taxon>Agaricales</taxon>
        <taxon>Agaricineae</taxon>
        <taxon>Bolbitiaceae</taxon>
        <taxon>Cyclocybe</taxon>
    </lineage>
</organism>
<gene>
    <name evidence="1" type="ORF">AAE3_LOCUS4195</name>
</gene>
<dbReference type="EMBL" id="CACVBS010000035">
    <property type="protein sequence ID" value="CAA7262161.1"/>
    <property type="molecule type" value="Genomic_DNA"/>
</dbReference>
<evidence type="ECO:0000313" key="1">
    <source>
        <dbReference type="EMBL" id="CAA7262161.1"/>
    </source>
</evidence>
<evidence type="ECO:0008006" key="3">
    <source>
        <dbReference type="Google" id="ProtNLM"/>
    </source>
</evidence>
<accession>A0A8S0VYC1</accession>
<keyword evidence="2" id="KW-1185">Reference proteome</keyword>
<dbReference type="OrthoDB" id="3365698at2759"/>
<sequence>MKHPNNAADRFTRHFGTNYAPTETEVEELKNILRDPDTQLRALDEQIVQKELDGLRKRRIALLESTRNHRTLLSLIRRIPQELLQDIFLACLPEDRNPSMSTDEAPMLLTRVSSYWRQVALTTPQLWAKIYILIPSVADQWGHQEEMSRESIHDAVNQRIKGVGSAEHGKFREQSLDSEWNIGQPAASLKIFSGSIPLESVKWERMITLSFECGHRSTWSGLDFSSITFTKAALRQASVLKNFTLRSRSLNQDVREDEDSPPIELPFLTHLDIEDEGCSILPLLRTPSLRSCSYRDRSGNARHTSPLLQFLNLNPGINVEQLYTDNTSVPHEQLIECLRLCPVLQLLQLGFHNPVWPVHTTYRRIGRLDDNFLRLFVTTAHSTLSNKADILCPLLEDIKFIQETNLSEVAVIKFIEQKQRREDQRLNKLRNIKVTFGRKRREGEDMMSAIAPYIDEGLKAQFTYRHAAYRSQTKYALYTLDEYNYLIFSDNEMVNKMPNLTGGRHVPISSSPSRWTALQYRLGNSHKVLAAMIWA</sequence>
<evidence type="ECO:0000313" key="2">
    <source>
        <dbReference type="Proteomes" id="UP000467700"/>
    </source>
</evidence>
<protein>
    <recommendedName>
        <fullName evidence="3">F-box domain-containing protein</fullName>
    </recommendedName>
</protein>
<reference evidence="1 2" key="1">
    <citation type="submission" date="2020-01" db="EMBL/GenBank/DDBJ databases">
        <authorList>
            <person name="Gupta K D."/>
        </authorList>
    </citation>
    <scope>NUCLEOTIDE SEQUENCE [LARGE SCALE GENOMIC DNA]</scope>
</reference>
<dbReference type="Proteomes" id="UP000467700">
    <property type="component" value="Unassembled WGS sequence"/>
</dbReference>
<comment type="caution">
    <text evidence="1">The sequence shown here is derived from an EMBL/GenBank/DDBJ whole genome shotgun (WGS) entry which is preliminary data.</text>
</comment>
<name>A0A8S0VYC1_CYCAE</name>
<proteinExistence type="predicted"/>
<dbReference type="AlphaFoldDB" id="A0A8S0VYC1"/>